<dbReference type="InterPro" id="IPR050428">
    <property type="entry name" value="TCS_sensor_his_kinase"/>
</dbReference>
<dbReference type="Proteomes" id="UP001596496">
    <property type="component" value="Unassembled WGS sequence"/>
</dbReference>
<dbReference type="InterPro" id="IPR003594">
    <property type="entry name" value="HATPase_dom"/>
</dbReference>
<evidence type="ECO:0000256" key="6">
    <source>
        <dbReference type="ARBA" id="ARBA00022692"/>
    </source>
</evidence>
<feature type="domain" description="HAMP" evidence="14">
    <location>
        <begin position="80"/>
        <end position="136"/>
    </location>
</feature>
<dbReference type="SUPFAM" id="SSF47384">
    <property type="entry name" value="Homodimeric domain of signal transducing histidine kinase"/>
    <property type="match status" value="1"/>
</dbReference>
<dbReference type="CDD" id="cd00082">
    <property type="entry name" value="HisKA"/>
    <property type="match status" value="1"/>
</dbReference>
<keyword evidence="16" id="KW-1185">Reference proteome</keyword>
<feature type="transmembrane region" description="Helical" evidence="12">
    <location>
        <begin position="59"/>
        <end position="79"/>
    </location>
</feature>
<dbReference type="InterPro" id="IPR003660">
    <property type="entry name" value="HAMP_dom"/>
</dbReference>
<evidence type="ECO:0000259" key="13">
    <source>
        <dbReference type="PROSITE" id="PS50109"/>
    </source>
</evidence>
<dbReference type="InterPro" id="IPR036890">
    <property type="entry name" value="HATPase_C_sf"/>
</dbReference>
<dbReference type="Gene3D" id="1.10.287.130">
    <property type="match status" value="1"/>
</dbReference>
<feature type="region of interest" description="Disordered" evidence="11">
    <location>
        <begin position="336"/>
        <end position="355"/>
    </location>
</feature>
<evidence type="ECO:0000313" key="16">
    <source>
        <dbReference type="Proteomes" id="UP001596496"/>
    </source>
</evidence>
<organism evidence="15 16">
    <name type="scientific">Sphaerisporangium rhizosphaerae</name>
    <dbReference type="NCBI Taxonomy" id="2269375"/>
    <lineage>
        <taxon>Bacteria</taxon>
        <taxon>Bacillati</taxon>
        <taxon>Actinomycetota</taxon>
        <taxon>Actinomycetes</taxon>
        <taxon>Streptosporangiales</taxon>
        <taxon>Streptosporangiaceae</taxon>
        <taxon>Sphaerisporangium</taxon>
    </lineage>
</organism>
<evidence type="ECO:0000256" key="3">
    <source>
        <dbReference type="ARBA" id="ARBA00012438"/>
    </source>
</evidence>
<dbReference type="PANTHER" id="PTHR45436:SF5">
    <property type="entry name" value="SENSOR HISTIDINE KINASE TRCS"/>
    <property type="match status" value="1"/>
</dbReference>
<dbReference type="SUPFAM" id="SSF55874">
    <property type="entry name" value="ATPase domain of HSP90 chaperone/DNA topoisomerase II/histidine kinase"/>
    <property type="match status" value="1"/>
</dbReference>
<keyword evidence="7" id="KW-0418">Kinase</keyword>
<dbReference type="EC" id="2.7.13.3" evidence="3"/>
<evidence type="ECO:0000256" key="4">
    <source>
        <dbReference type="ARBA" id="ARBA00022553"/>
    </source>
</evidence>
<dbReference type="Pfam" id="PF00512">
    <property type="entry name" value="HisKA"/>
    <property type="match status" value="1"/>
</dbReference>
<dbReference type="EMBL" id="JBHTCG010000001">
    <property type="protein sequence ID" value="MFC7380708.1"/>
    <property type="molecule type" value="Genomic_DNA"/>
</dbReference>
<evidence type="ECO:0000313" key="15">
    <source>
        <dbReference type="EMBL" id="MFC7380708.1"/>
    </source>
</evidence>
<feature type="domain" description="Histidine kinase" evidence="13">
    <location>
        <begin position="144"/>
        <end position="355"/>
    </location>
</feature>
<keyword evidence="15" id="KW-0547">Nucleotide-binding</keyword>
<dbReference type="SMART" id="SM00304">
    <property type="entry name" value="HAMP"/>
    <property type="match status" value="1"/>
</dbReference>
<dbReference type="SMART" id="SM00388">
    <property type="entry name" value="HisKA"/>
    <property type="match status" value="1"/>
</dbReference>
<gene>
    <name evidence="15" type="ORF">ACFQSB_00740</name>
</gene>
<keyword evidence="5" id="KW-0808">Transferase</keyword>
<evidence type="ECO:0000256" key="1">
    <source>
        <dbReference type="ARBA" id="ARBA00000085"/>
    </source>
</evidence>
<keyword evidence="4" id="KW-0597">Phosphoprotein</keyword>
<dbReference type="PRINTS" id="PR00344">
    <property type="entry name" value="BCTRLSENSOR"/>
</dbReference>
<sequence>MTRARGSLRVRLAALGFLAIYVPVLLLFGVILLTDDETAANAVNGVETIRRTSVHHSAWVTWTIVALGPAAAGLAWWWAGRAVRPIERVREVAEDIEGTEGTDLGLRIGLDHGPAEVVALAASFDAMLDRLQLAAETQRRLVEETSHELRTPLSVLMTNTEVLLAHPAPTVEVYRQGLERSRKAIARLETTIGELLVEARGRARVIERRPADLTAIVRDVLDEARVPAAAKGISLELTGPPSAACSVDGPTVRRAVANLVDNAVRYAPTGSAVEVDVALTGPMAVVTVTDHGPGIPADQRERVFERFWRGRGDLPGTGLGLPIALQIAQAHGGALTVRSPTPSGDGSAFRLTLHR</sequence>
<keyword evidence="6 12" id="KW-0812">Transmembrane</keyword>
<dbReference type="PROSITE" id="PS50109">
    <property type="entry name" value="HIS_KIN"/>
    <property type="match status" value="1"/>
</dbReference>
<evidence type="ECO:0000256" key="11">
    <source>
        <dbReference type="SAM" id="MobiDB-lite"/>
    </source>
</evidence>
<dbReference type="InterPro" id="IPR036097">
    <property type="entry name" value="HisK_dim/P_sf"/>
</dbReference>
<protein>
    <recommendedName>
        <fullName evidence="3">histidine kinase</fullName>
        <ecNumber evidence="3">2.7.13.3</ecNumber>
    </recommendedName>
</protein>
<evidence type="ECO:0000256" key="5">
    <source>
        <dbReference type="ARBA" id="ARBA00022679"/>
    </source>
</evidence>
<comment type="subcellular location">
    <subcellularLocation>
        <location evidence="2">Cell membrane</location>
    </subcellularLocation>
</comment>
<dbReference type="Pfam" id="PF00672">
    <property type="entry name" value="HAMP"/>
    <property type="match status" value="1"/>
</dbReference>
<comment type="catalytic activity">
    <reaction evidence="1">
        <text>ATP + protein L-histidine = ADP + protein N-phospho-L-histidine.</text>
        <dbReference type="EC" id="2.7.13.3"/>
    </reaction>
</comment>
<feature type="transmembrane region" description="Helical" evidence="12">
    <location>
        <begin position="12"/>
        <end position="33"/>
    </location>
</feature>
<dbReference type="Pfam" id="PF02518">
    <property type="entry name" value="HATPase_c"/>
    <property type="match status" value="1"/>
</dbReference>
<evidence type="ECO:0000256" key="12">
    <source>
        <dbReference type="SAM" id="Phobius"/>
    </source>
</evidence>
<dbReference type="Gene3D" id="3.30.565.10">
    <property type="entry name" value="Histidine kinase-like ATPase, C-terminal domain"/>
    <property type="match status" value="1"/>
</dbReference>
<dbReference type="RefSeq" id="WP_380823733.1">
    <property type="nucleotide sequence ID" value="NZ_JBHTCG010000001.1"/>
</dbReference>
<evidence type="ECO:0000256" key="10">
    <source>
        <dbReference type="ARBA" id="ARBA00023136"/>
    </source>
</evidence>
<dbReference type="SMART" id="SM00387">
    <property type="entry name" value="HATPase_c"/>
    <property type="match status" value="1"/>
</dbReference>
<evidence type="ECO:0000256" key="2">
    <source>
        <dbReference type="ARBA" id="ARBA00004236"/>
    </source>
</evidence>
<proteinExistence type="predicted"/>
<name>A0ABW2NYS5_9ACTN</name>
<reference evidence="16" key="1">
    <citation type="journal article" date="2019" name="Int. J. Syst. Evol. Microbiol.">
        <title>The Global Catalogue of Microorganisms (GCM) 10K type strain sequencing project: providing services to taxonomists for standard genome sequencing and annotation.</title>
        <authorList>
            <consortium name="The Broad Institute Genomics Platform"/>
            <consortium name="The Broad Institute Genome Sequencing Center for Infectious Disease"/>
            <person name="Wu L."/>
            <person name="Ma J."/>
        </authorList>
    </citation>
    <scope>NUCLEOTIDE SEQUENCE [LARGE SCALE GENOMIC DNA]</scope>
    <source>
        <strain evidence="16">CECT 7649</strain>
    </source>
</reference>
<evidence type="ECO:0000256" key="9">
    <source>
        <dbReference type="ARBA" id="ARBA00023012"/>
    </source>
</evidence>
<dbReference type="CDD" id="cd06225">
    <property type="entry name" value="HAMP"/>
    <property type="match status" value="1"/>
</dbReference>
<keyword evidence="9" id="KW-0902">Two-component regulatory system</keyword>
<dbReference type="PANTHER" id="PTHR45436">
    <property type="entry name" value="SENSOR HISTIDINE KINASE YKOH"/>
    <property type="match status" value="1"/>
</dbReference>
<evidence type="ECO:0000256" key="8">
    <source>
        <dbReference type="ARBA" id="ARBA00022989"/>
    </source>
</evidence>
<evidence type="ECO:0000256" key="7">
    <source>
        <dbReference type="ARBA" id="ARBA00022777"/>
    </source>
</evidence>
<dbReference type="CDD" id="cd00075">
    <property type="entry name" value="HATPase"/>
    <property type="match status" value="1"/>
</dbReference>
<dbReference type="InterPro" id="IPR003661">
    <property type="entry name" value="HisK_dim/P_dom"/>
</dbReference>
<dbReference type="InterPro" id="IPR005467">
    <property type="entry name" value="His_kinase_dom"/>
</dbReference>
<dbReference type="Gene3D" id="6.10.340.10">
    <property type="match status" value="1"/>
</dbReference>
<keyword evidence="8 12" id="KW-1133">Transmembrane helix</keyword>
<dbReference type="PROSITE" id="PS50885">
    <property type="entry name" value="HAMP"/>
    <property type="match status" value="1"/>
</dbReference>
<keyword evidence="15" id="KW-0067">ATP-binding</keyword>
<evidence type="ECO:0000259" key="14">
    <source>
        <dbReference type="PROSITE" id="PS50885"/>
    </source>
</evidence>
<comment type="caution">
    <text evidence="15">The sequence shown here is derived from an EMBL/GenBank/DDBJ whole genome shotgun (WGS) entry which is preliminary data.</text>
</comment>
<keyword evidence="10 12" id="KW-0472">Membrane</keyword>
<dbReference type="InterPro" id="IPR004358">
    <property type="entry name" value="Sig_transdc_His_kin-like_C"/>
</dbReference>
<accession>A0ABW2NYS5</accession>
<dbReference type="GO" id="GO:0005524">
    <property type="term" value="F:ATP binding"/>
    <property type="evidence" value="ECO:0007669"/>
    <property type="project" value="UniProtKB-KW"/>
</dbReference>